<name>A0ABW0YKT4_9GAMM</name>
<evidence type="ECO:0008006" key="3">
    <source>
        <dbReference type="Google" id="ProtNLM"/>
    </source>
</evidence>
<accession>A0ABW0YKT4</accession>
<sequence length="116" mass="13089">MNDMNSSKKLLTCNELEQIAIDLGKNIPTTDIDFSDVPNSLKPLIPYVEVWGVVDDFEREEIIDRTSPVIKDNLKWVISNFDNELDEWLAGTEAESSNPSDAYVSFSAFRMAVDSI</sequence>
<proteinExistence type="predicted"/>
<protein>
    <recommendedName>
        <fullName evidence="3">Phage protein</fullName>
    </recommendedName>
</protein>
<gene>
    <name evidence="1" type="ORF">ACFPVW_18500</name>
</gene>
<reference evidence="2" key="1">
    <citation type="journal article" date="2019" name="Int. J. Syst. Evol. Microbiol.">
        <title>The Global Catalogue of Microorganisms (GCM) 10K type strain sequencing project: providing services to taxonomists for standard genome sequencing and annotation.</title>
        <authorList>
            <consortium name="The Broad Institute Genomics Platform"/>
            <consortium name="The Broad Institute Genome Sequencing Center for Infectious Disease"/>
            <person name="Wu L."/>
            <person name="Ma J."/>
        </authorList>
    </citation>
    <scope>NUCLEOTIDE SEQUENCE [LARGE SCALE GENOMIC DNA]</scope>
    <source>
        <strain evidence="2">KCTC 15012</strain>
    </source>
</reference>
<dbReference type="RefSeq" id="WP_156128342.1">
    <property type="nucleotide sequence ID" value="NZ_CDDF01000012.1"/>
</dbReference>
<organism evidence="1 2">
    <name type="scientific">Aeromonas eucrenophila</name>
    <dbReference type="NCBI Taxonomy" id="649"/>
    <lineage>
        <taxon>Bacteria</taxon>
        <taxon>Pseudomonadati</taxon>
        <taxon>Pseudomonadota</taxon>
        <taxon>Gammaproteobacteria</taxon>
        <taxon>Aeromonadales</taxon>
        <taxon>Aeromonadaceae</taxon>
        <taxon>Aeromonas</taxon>
    </lineage>
</organism>
<keyword evidence="2" id="KW-1185">Reference proteome</keyword>
<dbReference type="EMBL" id="JBHSPP010000017">
    <property type="protein sequence ID" value="MFC5708005.1"/>
    <property type="molecule type" value="Genomic_DNA"/>
</dbReference>
<dbReference type="Proteomes" id="UP001596132">
    <property type="component" value="Unassembled WGS sequence"/>
</dbReference>
<evidence type="ECO:0000313" key="2">
    <source>
        <dbReference type="Proteomes" id="UP001596132"/>
    </source>
</evidence>
<evidence type="ECO:0000313" key="1">
    <source>
        <dbReference type="EMBL" id="MFC5708005.1"/>
    </source>
</evidence>
<comment type="caution">
    <text evidence="1">The sequence shown here is derived from an EMBL/GenBank/DDBJ whole genome shotgun (WGS) entry which is preliminary data.</text>
</comment>